<comment type="subcellular location">
    <subcellularLocation>
        <location evidence="1">Cell outer membrane</location>
    </subcellularLocation>
</comment>
<evidence type="ECO:0000313" key="10">
    <source>
        <dbReference type="Proteomes" id="UP000003452"/>
    </source>
</evidence>
<evidence type="ECO:0000256" key="5">
    <source>
        <dbReference type="ARBA" id="ARBA00023237"/>
    </source>
</evidence>
<reference evidence="9 10" key="2">
    <citation type="submission" date="2008-08" db="EMBL/GenBank/DDBJ databases">
        <authorList>
            <person name="Fulton L."/>
            <person name="Clifton S."/>
            <person name="Fulton B."/>
            <person name="Xu J."/>
            <person name="Minx P."/>
            <person name="Pepin K.H."/>
            <person name="Johnson M."/>
            <person name="Thiruvilangam P."/>
            <person name="Bhonagiri V."/>
            <person name="Nash W.E."/>
            <person name="Mardis E.R."/>
            <person name="Wilson R.K."/>
        </authorList>
    </citation>
    <scope>NUCLEOTIDE SEQUENCE [LARGE SCALE GENOMIC DNA]</scope>
    <source>
        <strain evidence="10">DSM 17135 / JCM 12973 / M2</strain>
    </source>
</reference>
<dbReference type="InterPro" id="IPR012944">
    <property type="entry name" value="SusD_RagB_dom"/>
</dbReference>
<dbReference type="Gene3D" id="1.25.40.390">
    <property type="match status" value="1"/>
</dbReference>
<evidence type="ECO:0000256" key="4">
    <source>
        <dbReference type="ARBA" id="ARBA00023136"/>
    </source>
</evidence>
<evidence type="ECO:0000259" key="8">
    <source>
        <dbReference type="Pfam" id="PF14322"/>
    </source>
</evidence>
<evidence type="ECO:0000313" key="9">
    <source>
        <dbReference type="EMBL" id="EDY93996.1"/>
    </source>
</evidence>
<evidence type="ECO:0000259" key="7">
    <source>
        <dbReference type="Pfam" id="PF07980"/>
    </source>
</evidence>
<keyword evidence="3 6" id="KW-0732">Signal</keyword>
<keyword evidence="5" id="KW-0998">Cell outer membrane</keyword>
<organism evidence="9 10">
    <name type="scientific">Phocaeicola plebeius (strain DSM 17135 / JCM 12973 / CCUG 54634 / M2)</name>
    <name type="common">Bacteroides plebeius</name>
    <dbReference type="NCBI Taxonomy" id="484018"/>
    <lineage>
        <taxon>Bacteria</taxon>
        <taxon>Pseudomonadati</taxon>
        <taxon>Bacteroidota</taxon>
        <taxon>Bacteroidia</taxon>
        <taxon>Bacteroidales</taxon>
        <taxon>Bacteroidaceae</taxon>
        <taxon>Phocaeicola</taxon>
    </lineage>
</organism>
<dbReference type="Proteomes" id="UP000003452">
    <property type="component" value="Unassembled WGS sequence"/>
</dbReference>
<proteinExistence type="inferred from homology"/>
<feature type="chain" id="PRO_5002830986" evidence="6">
    <location>
        <begin position="28"/>
        <end position="654"/>
    </location>
</feature>
<dbReference type="PROSITE" id="PS51257">
    <property type="entry name" value="PROKAR_LIPOPROTEIN"/>
    <property type="match status" value="1"/>
</dbReference>
<dbReference type="SUPFAM" id="SSF48452">
    <property type="entry name" value="TPR-like"/>
    <property type="match status" value="1"/>
</dbReference>
<accession>B5D346</accession>
<dbReference type="InterPro" id="IPR011990">
    <property type="entry name" value="TPR-like_helical_dom_sf"/>
</dbReference>
<evidence type="ECO:0000256" key="3">
    <source>
        <dbReference type="ARBA" id="ARBA00022729"/>
    </source>
</evidence>
<evidence type="ECO:0000256" key="1">
    <source>
        <dbReference type="ARBA" id="ARBA00004442"/>
    </source>
</evidence>
<dbReference type="HOGENOM" id="CLU_015553_1_1_10"/>
<gene>
    <name evidence="9" type="ORF">BACPLE_03440</name>
</gene>
<sequence>MKGEKMKNYILKTMCLAAGLVSFSACSDFLDQTSPSEYPTQNVYESVGYTEFAINKLYGDMGQDQTYSQYIPIVWGLNTDCELIDGLGSEAYNTGHRRGVMNYNASAGWSDLAKLWDAMYGIIENANLAIEGIEGSSLIAAGGEDAESMKRYKGEALTIRAMIYFDLIRFFGDIPLKIESSKPDLSNAYLGKTDRDEIMDTLIADLEEAVELLPWAGQYSYTTERVTKGYAHALLANIALTRAGWAIRETAKDGYETASYSDPTYPTQRCDAQTRQKMYELALTHLSTIIKEGPHSLNPSFENEWYLLNQLKLDETYRENMFEIPMGMGFTGELGYSIGVRANNYTSKYGKNSSGVQKLTAPYFWSFQENDSRRDITCSNIKIEEEDGVTKESMLGNAPFGIYVGKWDVRKMSDELNALALSTPENKWMTGINCVRMRYSQVLLMYAEVMNELAGGPDADFGGSANGMTARQALELVHVRAYDEEHKNEAKAYVNNIPNSKEAFFEAIVDENAWELAGEGCRKFDLIRWNLLADKISQFKSDYMSQMQDESNGYPKKIYFNYTDESKTSIDMSSVTWHGIPSGKTESDYDDSASFWGTERTTSTKTQSETNLPSISSGLVGNNVTVINRYLLPIASTTISASNGTLYNSYGYSN</sequence>
<dbReference type="AlphaFoldDB" id="B5D346"/>
<keyword evidence="4" id="KW-0472">Membrane</keyword>
<reference evidence="9 10" key="1">
    <citation type="submission" date="2008-08" db="EMBL/GenBank/DDBJ databases">
        <title>Draft genome sequence of Bacteroides plebeius (DSM 17135).</title>
        <authorList>
            <person name="Sudarsanam P."/>
            <person name="Ley R."/>
            <person name="Guruge J."/>
            <person name="Turnbaugh P.J."/>
            <person name="Mahowald M."/>
            <person name="Liep D."/>
            <person name="Gordon J."/>
        </authorList>
    </citation>
    <scope>NUCLEOTIDE SEQUENCE [LARGE SCALE GENOMIC DNA]</scope>
    <source>
        <strain evidence="10">DSM 17135 / JCM 12973 / M2</strain>
    </source>
</reference>
<protein>
    <submittedName>
        <fullName evidence="9">SusD family protein</fullName>
    </submittedName>
</protein>
<comment type="similarity">
    <text evidence="2">Belongs to the SusD family.</text>
</comment>
<dbReference type="InterPro" id="IPR033985">
    <property type="entry name" value="SusD-like_N"/>
</dbReference>
<dbReference type="EMBL" id="ABQC02000024">
    <property type="protein sequence ID" value="EDY93996.1"/>
    <property type="molecule type" value="Genomic_DNA"/>
</dbReference>
<feature type="signal peptide" evidence="6">
    <location>
        <begin position="1"/>
        <end position="27"/>
    </location>
</feature>
<evidence type="ECO:0000256" key="6">
    <source>
        <dbReference type="SAM" id="SignalP"/>
    </source>
</evidence>
<evidence type="ECO:0000256" key="2">
    <source>
        <dbReference type="ARBA" id="ARBA00006275"/>
    </source>
</evidence>
<comment type="caution">
    <text evidence="9">The sequence shown here is derived from an EMBL/GenBank/DDBJ whole genome shotgun (WGS) entry which is preliminary data.</text>
</comment>
<dbReference type="Pfam" id="PF07980">
    <property type="entry name" value="SusD_RagB"/>
    <property type="match status" value="1"/>
</dbReference>
<dbReference type="eggNOG" id="COG0702">
    <property type="taxonomic scope" value="Bacteria"/>
</dbReference>
<name>B5D346_PHOPM</name>
<feature type="domain" description="RagB/SusD" evidence="7">
    <location>
        <begin position="407"/>
        <end position="652"/>
    </location>
</feature>
<dbReference type="Pfam" id="PF14322">
    <property type="entry name" value="SusD-like_3"/>
    <property type="match status" value="1"/>
</dbReference>
<feature type="domain" description="SusD-like N-terminal" evidence="8">
    <location>
        <begin position="28"/>
        <end position="240"/>
    </location>
</feature>
<dbReference type="GO" id="GO:0009279">
    <property type="term" value="C:cell outer membrane"/>
    <property type="evidence" value="ECO:0007669"/>
    <property type="project" value="UniProtKB-SubCell"/>
</dbReference>